<dbReference type="InterPro" id="IPR059215">
    <property type="entry name" value="BRCT2_TopBP1-like"/>
</dbReference>
<dbReference type="EMBL" id="CAJNYD010000048">
    <property type="protein sequence ID" value="CAF3194155.1"/>
    <property type="molecule type" value="Genomic_DNA"/>
</dbReference>
<dbReference type="InterPro" id="IPR036420">
    <property type="entry name" value="BRCT_dom_sf"/>
</dbReference>
<evidence type="ECO:0000313" key="6">
    <source>
        <dbReference type="EMBL" id="CAF3359270.1"/>
    </source>
</evidence>
<evidence type="ECO:0000313" key="14">
    <source>
        <dbReference type="Proteomes" id="UP000663873"/>
    </source>
</evidence>
<dbReference type="EMBL" id="CAJNYU010001987">
    <property type="protein sequence ID" value="CAF3491760.1"/>
    <property type="molecule type" value="Genomic_DNA"/>
</dbReference>
<dbReference type="PROSITE" id="PS50172">
    <property type="entry name" value="BRCT"/>
    <property type="match status" value="3"/>
</dbReference>
<dbReference type="Proteomes" id="UP000663838">
    <property type="component" value="Unassembled WGS sequence"/>
</dbReference>
<dbReference type="AlphaFoldDB" id="A0A818GH25"/>
<dbReference type="GO" id="GO:0007095">
    <property type="term" value="P:mitotic G2 DNA damage checkpoint signaling"/>
    <property type="evidence" value="ECO:0007669"/>
    <property type="project" value="TreeGrafter"/>
</dbReference>
<evidence type="ECO:0000256" key="2">
    <source>
        <dbReference type="SAM" id="MobiDB-lite"/>
    </source>
</evidence>
<organism evidence="8 13">
    <name type="scientific">Rotaria socialis</name>
    <dbReference type="NCBI Taxonomy" id="392032"/>
    <lineage>
        <taxon>Eukaryota</taxon>
        <taxon>Metazoa</taxon>
        <taxon>Spiralia</taxon>
        <taxon>Gnathifera</taxon>
        <taxon>Rotifera</taxon>
        <taxon>Eurotatoria</taxon>
        <taxon>Bdelloidea</taxon>
        <taxon>Philodinida</taxon>
        <taxon>Philodinidae</taxon>
        <taxon>Rotaria</taxon>
    </lineage>
</organism>
<dbReference type="Proteomes" id="UP000663833">
    <property type="component" value="Unassembled WGS sequence"/>
</dbReference>
<reference evidence="8" key="1">
    <citation type="submission" date="2021-02" db="EMBL/GenBank/DDBJ databases">
        <authorList>
            <person name="Nowell W R."/>
        </authorList>
    </citation>
    <scope>NUCLEOTIDE SEQUENCE</scope>
</reference>
<dbReference type="EMBL" id="CAJOBQ010001580">
    <property type="protein sequence ID" value="CAF4499197.1"/>
    <property type="molecule type" value="Genomic_DNA"/>
</dbReference>
<feature type="compositionally biased region" description="Low complexity" evidence="2">
    <location>
        <begin position="496"/>
        <end position="509"/>
    </location>
</feature>
<evidence type="ECO:0000313" key="5">
    <source>
        <dbReference type="EMBL" id="CAF3194155.1"/>
    </source>
</evidence>
<feature type="region of interest" description="Disordered" evidence="2">
    <location>
        <begin position="478"/>
        <end position="542"/>
    </location>
</feature>
<dbReference type="Proteomes" id="UP000663872">
    <property type="component" value="Unassembled WGS sequence"/>
</dbReference>
<evidence type="ECO:0000256" key="1">
    <source>
        <dbReference type="ARBA" id="ARBA00022737"/>
    </source>
</evidence>
<evidence type="ECO:0000259" key="3">
    <source>
        <dbReference type="PROSITE" id="PS50172"/>
    </source>
</evidence>
<evidence type="ECO:0000313" key="4">
    <source>
        <dbReference type="EMBL" id="CAF2980429.1"/>
    </source>
</evidence>
<evidence type="ECO:0000313" key="8">
    <source>
        <dbReference type="EMBL" id="CAF3491760.1"/>
    </source>
</evidence>
<dbReference type="Proteomes" id="UP000663862">
    <property type="component" value="Unassembled WGS sequence"/>
</dbReference>
<dbReference type="GO" id="GO:0033314">
    <property type="term" value="P:mitotic DNA replication checkpoint signaling"/>
    <property type="evidence" value="ECO:0007669"/>
    <property type="project" value="TreeGrafter"/>
</dbReference>
<dbReference type="EMBL" id="CAJOBO010001514">
    <property type="protein sequence ID" value="CAF4385589.1"/>
    <property type="molecule type" value="Genomic_DNA"/>
</dbReference>
<dbReference type="Pfam" id="PF21298">
    <property type="entry name" value="TopBP1_BRCT0"/>
    <property type="match status" value="1"/>
</dbReference>
<dbReference type="PANTHER" id="PTHR13561:SF20">
    <property type="entry name" value="DNA TOPOISOMERASE 2-BINDING PROTEIN 1"/>
    <property type="match status" value="1"/>
</dbReference>
<dbReference type="Pfam" id="PF12738">
    <property type="entry name" value="PTCB-BRCT"/>
    <property type="match status" value="2"/>
</dbReference>
<feature type="domain" description="BRCT" evidence="3">
    <location>
        <begin position="231"/>
        <end position="320"/>
    </location>
</feature>
<dbReference type="EMBL" id="CAJOBS010002045">
    <property type="protein sequence ID" value="CAF4786595.1"/>
    <property type="molecule type" value="Genomic_DNA"/>
</dbReference>
<dbReference type="Proteomes" id="UP000663873">
    <property type="component" value="Unassembled WGS sequence"/>
</dbReference>
<dbReference type="Pfam" id="PF00533">
    <property type="entry name" value="BRCT"/>
    <property type="match status" value="1"/>
</dbReference>
<keyword evidence="14" id="KW-1185">Reference proteome</keyword>
<dbReference type="Proteomes" id="UP000663825">
    <property type="component" value="Unassembled WGS sequence"/>
</dbReference>
<dbReference type="Gene3D" id="3.40.50.10190">
    <property type="entry name" value="BRCT domain"/>
    <property type="match status" value="4"/>
</dbReference>
<protein>
    <recommendedName>
        <fullName evidence="3">BRCT domain-containing protein</fullName>
    </recommendedName>
</protein>
<dbReference type="EMBL" id="CAJOBP010003253">
    <property type="protein sequence ID" value="CAF4396463.1"/>
    <property type="molecule type" value="Genomic_DNA"/>
</dbReference>
<dbReference type="Proteomes" id="UP000663851">
    <property type="component" value="Unassembled WGS sequence"/>
</dbReference>
<feature type="compositionally biased region" description="Basic and acidic residues" evidence="2">
    <location>
        <begin position="478"/>
        <end position="494"/>
    </location>
</feature>
<dbReference type="Proteomes" id="UP000663869">
    <property type="component" value="Unassembled WGS sequence"/>
</dbReference>
<dbReference type="InterPro" id="IPR001357">
    <property type="entry name" value="BRCT_dom"/>
</dbReference>
<dbReference type="OrthoDB" id="251770at2759"/>
<proteinExistence type="predicted"/>
<keyword evidence="1" id="KW-0677">Repeat</keyword>
<evidence type="ECO:0000313" key="12">
    <source>
        <dbReference type="EMBL" id="CAF4786595.1"/>
    </source>
</evidence>
<gene>
    <name evidence="8" type="ORF">FME351_LOCUS16209</name>
    <name evidence="7" type="ORF">GRG538_LOCUS12429</name>
    <name evidence="9" type="ORF">HFQ381_LOCUS19046</name>
    <name evidence="6" type="ORF">KIK155_LOCUS4335</name>
    <name evidence="5" type="ORF">LUA448_LOCUS1798</name>
    <name evidence="4" type="ORF">TIS948_LOCUS418</name>
    <name evidence="12" type="ORF">TOA249_LOCUS22476</name>
    <name evidence="11" type="ORF">TSG867_LOCUS20953</name>
    <name evidence="10" type="ORF">UJA718_LOCUS18795</name>
</gene>
<name>A0A818GH25_9BILA</name>
<dbReference type="GO" id="GO:0006270">
    <property type="term" value="P:DNA replication initiation"/>
    <property type="evidence" value="ECO:0007669"/>
    <property type="project" value="TreeGrafter"/>
</dbReference>
<evidence type="ECO:0000313" key="9">
    <source>
        <dbReference type="EMBL" id="CAF4385589.1"/>
    </source>
</evidence>
<dbReference type="SUPFAM" id="SSF52113">
    <property type="entry name" value="BRCT domain"/>
    <property type="match status" value="3"/>
</dbReference>
<dbReference type="Proteomes" id="UP000663865">
    <property type="component" value="Unassembled WGS sequence"/>
</dbReference>
<dbReference type="InterPro" id="IPR049542">
    <property type="entry name" value="TopBP1-like_BRCT0"/>
</dbReference>
<evidence type="ECO:0000313" key="13">
    <source>
        <dbReference type="Proteomes" id="UP000663869"/>
    </source>
</evidence>
<dbReference type="EMBL" id="CAJNYV010000394">
    <property type="protein sequence ID" value="CAF3359270.1"/>
    <property type="molecule type" value="Genomic_DNA"/>
</dbReference>
<feature type="compositionally biased region" description="Polar residues" evidence="2">
    <location>
        <begin position="510"/>
        <end position="524"/>
    </location>
</feature>
<comment type="caution">
    <text evidence="8">The sequence shown here is derived from an EMBL/GenBank/DDBJ whole genome shotgun (WGS) entry which is preliminary data.</text>
</comment>
<dbReference type="EMBL" id="CAJNYT010001758">
    <property type="protein sequence ID" value="CAF3428366.1"/>
    <property type="molecule type" value="Genomic_DNA"/>
</dbReference>
<dbReference type="SMART" id="SM00292">
    <property type="entry name" value="BRCT"/>
    <property type="match status" value="3"/>
</dbReference>
<feature type="domain" description="BRCT" evidence="3">
    <location>
        <begin position="384"/>
        <end position="474"/>
    </location>
</feature>
<evidence type="ECO:0000313" key="7">
    <source>
        <dbReference type="EMBL" id="CAF3428366.1"/>
    </source>
</evidence>
<feature type="domain" description="BRCT" evidence="3">
    <location>
        <begin position="137"/>
        <end position="209"/>
    </location>
</feature>
<dbReference type="EMBL" id="CAJNXB010000010">
    <property type="protein sequence ID" value="CAF2980429.1"/>
    <property type="molecule type" value="Genomic_DNA"/>
</dbReference>
<evidence type="ECO:0000313" key="10">
    <source>
        <dbReference type="EMBL" id="CAF4396463.1"/>
    </source>
</evidence>
<sequence length="690" mass="78233">MKLKPLELDIVSPVSLSKLKFDSIIILFKFSKIDTMSTTKKMPIFVLQPNSIHAQWQGEKLNSVFQLLESSNFHPHMINEETMMNMKDLKGKMFVIEPFSGQLFQYLKLNKAWVLGPQLITTCVDHNITIPCSSYPLYSLAMQSLTICCTNLPNVDREKIRRSIAYMGGKFQTNLNANVTHLVCGACAASEKYFVAVENGIQVMMPEWVPSVFTLSGQKTVKGTDSTFDRFKCPLFYKFIISLSGFVERDRNTLKQYVEREGATYSPNLIKDKCTHLICKEPNGSKFEHAVKWRIPVLKPEWIFESSEKGSCLRLTNFLWPAPSIVSINSKENEKPVSIDTIDSSAKIVAVDQRRKSTSFLTIEEMNDLEERFDKWMNNRSKKIIDDFFDGLKIYLGQFSSTLRMRIQKILDGGCAVRFDTLNPSVTHIIRGSEPASNYIQLASIAPNAHVVNPQWLLDCCERNELLPEIDYLVASDRDEKQDSNSNLTEDKKKNSNSNLSMSSSASLMRQPTGSFNVDQTVLQDDTPRVRRTPASGTSTPSIIPEYALSPFSLLKRYSNVPRPPIFEQTLTDTQIDRISEQLPPTESQMNVDRLMSDIDILMPTLLNQKPSASSLSSLSSNIVSTGSSSRMNMMPSRSFFLSHQAKLTVDEDSTSDVKVSWIDDSTEQERLRQYQLHNLDEMTQSDDAY</sequence>
<accession>A0A818GH25</accession>
<evidence type="ECO:0000313" key="11">
    <source>
        <dbReference type="EMBL" id="CAF4499197.1"/>
    </source>
</evidence>
<dbReference type="CDD" id="cd00027">
    <property type="entry name" value="BRCT"/>
    <property type="match status" value="1"/>
</dbReference>
<dbReference type="PANTHER" id="PTHR13561">
    <property type="entry name" value="DNA REPLICATION REGULATOR DPB11-RELATED"/>
    <property type="match status" value="1"/>
</dbReference>
<dbReference type="CDD" id="cd17731">
    <property type="entry name" value="BRCT_TopBP1_rpt2_like"/>
    <property type="match status" value="1"/>
</dbReference>